<comment type="caution">
    <text evidence="10">The sequence shown here is derived from an EMBL/GenBank/DDBJ whole genome shotgun (WGS) entry which is preliminary data.</text>
</comment>
<keyword evidence="11" id="KW-1185">Reference proteome</keyword>
<dbReference type="Pfam" id="PF05567">
    <property type="entry name" value="T4P_PilY1"/>
    <property type="match status" value="1"/>
</dbReference>
<name>A0ABU9PU72_9BURK</name>
<dbReference type="SUPFAM" id="SSF50998">
    <property type="entry name" value="Quinoprotein alcohol dehydrogenase-like"/>
    <property type="match status" value="1"/>
</dbReference>
<feature type="region of interest" description="Disordered" evidence="7">
    <location>
        <begin position="1096"/>
        <end position="1115"/>
    </location>
</feature>
<feature type="chain" id="PRO_5045727613" evidence="8">
    <location>
        <begin position="37"/>
        <end position="1139"/>
    </location>
</feature>
<evidence type="ECO:0000256" key="6">
    <source>
        <dbReference type="ARBA" id="ARBA00023263"/>
    </source>
</evidence>
<reference evidence="10 11" key="1">
    <citation type="submission" date="2024-02" db="EMBL/GenBank/DDBJ databases">
        <title>Draft genome sequence of Collimonas sp. strain H4R21, an effective mineral-weathering bacterial strain isolated from the beech rhizosphere.</title>
        <authorList>
            <person name="Morin E."/>
            <person name="Uroz S."/>
            <person name="Leveau J.H.J."/>
            <person name="Kumar R."/>
            <person name="Rey M.W."/>
            <person name="Pham J."/>
        </authorList>
    </citation>
    <scope>NUCLEOTIDE SEQUENCE [LARGE SCALE GENOMIC DNA]</scope>
    <source>
        <strain evidence="10 11">H4R21</strain>
    </source>
</reference>
<evidence type="ECO:0000256" key="7">
    <source>
        <dbReference type="SAM" id="MobiDB-lite"/>
    </source>
</evidence>
<evidence type="ECO:0000256" key="5">
    <source>
        <dbReference type="ARBA" id="ARBA00022837"/>
    </source>
</evidence>
<evidence type="ECO:0000259" key="9">
    <source>
        <dbReference type="Pfam" id="PF05567"/>
    </source>
</evidence>
<keyword evidence="4" id="KW-0479">Metal-binding</keyword>
<accession>A0ABU9PU72</accession>
<evidence type="ECO:0000256" key="2">
    <source>
        <dbReference type="ARBA" id="ARBA00008387"/>
    </source>
</evidence>
<feature type="domain" description="PilY1 beta-propeller" evidence="9">
    <location>
        <begin position="647"/>
        <end position="985"/>
    </location>
</feature>
<gene>
    <name evidence="10" type="ORF">V8G57_09220</name>
</gene>
<evidence type="ECO:0000256" key="3">
    <source>
        <dbReference type="ARBA" id="ARBA00022558"/>
    </source>
</evidence>
<evidence type="ECO:0000256" key="4">
    <source>
        <dbReference type="ARBA" id="ARBA00022723"/>
    </source>
</evidence>
<organism evidence="10 11">
    <name type="scientific">Collimonas rhizosphaerae</name>
    <dbReference type="NCBI Taxonomy" id="3126357"/>
    <lineage>
        <taxon>Bacteria</taxon>
        <taxon>Pseudomonadati</taxon>
        <taxon>Pseudomonadota</taxon>
        <taxon>Betaproteobacteria</taxon>
        <taxon>Burkholderiales</taxon>
        <taxon>Oxalobacteraceae</taxon>
        <taxon>Collimonas</taxon>
    </lineage>
</organism>
<feature type="signal peptide" evidence="8">
    <location>
        <begin position="1"/>
        <end position="36"/>
    </location>
</feature>
<evidence type="ECO:0000313" key="11">
    <source>
        <dbReference type="Proteomes" id="UP001495910"/>
    </source>
</evidence>
<dbReference type="EMBL" id="JBANDC010000005">
    <property type="protein sequence ID" value="MEM4987564.1"/>
    <property type="molecule type" value="Genomic_DNA"/>
</dbReference>
<proteinExistence type="inferred from homology"/>
<keyword evidence="6" id="KW-0281">Fimbrium</keyword>
<dbReference type="InterPro" id="IPR011047">
    <property type="entry name" value="Quinoprotein_ADH-like_sf"/>
</dbReference>
<keyword evidence="8" id="KW-0732">Signal</keyword>
<keyword evidence="5" id="KW-0106">Calcium</keyword>
<comment type="similarity">
    <text evidence="2">Belongs to the PilY1 family.</text>
</comment>
<evidence type="ECO:0000256" key="8">
    <source>
        <dbReference type="SAM" id="SignalP"/>
    </source>
</evidence>
<dbReference type="InterPro" id="IPR008707">
    <property type="entry name" value="B-propeller_PilY1"/>
</dbReference>
<evidence type="ECO:0000256" key="1">
    <source>
        <dbReference type="ARBA" id="ARBA00004561"/>
    </source>
</evidence>
<evidence type="ECO:0000313" key="10">
    <source>
        <dbReference type="EMBL" id="MEM4987564.1"/>
    </source>
</evidence>
<sequence>MPRTIFSGHATGGQLHRFQARCICMLMALASGLASAAVSQTPLFVVQPPNPNIMYTLDNSGSMVWGSVTGTDATAEFNSAKTLRAYYASAYNGIYYNPATTYTPGVLYDGTKMATSVASARIDPYPTAGGTTSTLNVAAQCFIKPGVAITLPLYDPSSFSAYFKPSGRGATPNCNPADNTYTQAIAQYAFYYTWVGSGAPDGSSGQDTATNYTRTDIISSVATYPKASTRTDCGTGTTCTYAQEIQNFANWFSYARTRILMTKTALGLAFSGIDPVVSPVNPPKFRVGFNTINSIGSDGSVGYNNTDVTDGPDWLTIRDFNSTQKQSFYAKLYAISPNQGTPLRTQMNRIGQLYQGTLSGFDYTNNDPYRNTATDSTLVSCRASYHIMSTDGFWNDSSGDTNFPASSVGTYLADITNYYYTNDLRTTLTNNVKPTNTTDTATWQHMTTFTIGLGANGSLTYTPNSVPTSWPTPVANTNTTIDDLWHAAVNGRGSYFSARNPTDLESGLTSVLNNISKQPGAASAVSVSLGKVSSSSLIYVPGFESGTWIGHLKAYSLNADGTTGAQAWGGKDAADLLPAPASRNIVTWNPSATTPAAVAFTWTNLTTAQQTALSASTVLDYLRGDGSNEQTAGGAGPGVYRYRANKLGDIVNSSPLYVQSSDFGYYFSSFAGGGATYNTFVSGKSSRTPMLYVGANDGMLHAFNASTGVETFAYVPNAIYSKLKTLSSPSNSHQYYVDGPLSEGDAYFGTGSAAAWKTYVVGSTGAGAPSVFALDVTSPGSLGTASVKWEKSSADTGFANLGLVLGQSTIVRLTTGQWGVVFGNGYDSATGVASLFVVNLADGSVIKEFALGGTANGLSAPALVFNDNRELIGAYAGDLAGNLWRFNLSDTSAANWTSSTLFTAKDAASPAVVQPIVQKPVVAAHPLGGYLVTIGTGKYLAATDKAVTQVQSLYGIWDSSTSTTTAAKVTGRSALQVQTLTDQLDANGVLLGRTLTNTPVDWSAKFGWYVDFPASGERVVGDLQILDNIVLLTTTLAPVGDICVSGGVSQTLASDYLTGGASPNTKIYKNGILAVSVNGTLLSSVTMKATNTNTSSASLGNGDWAQKGNPLDGGTPDELKIHTGYGAVRTWHQLPIKPN</sequence>
<comment type="subcellular location">
    <subcellularLocation>
        <location evidence="1">Fimbrium</location>
    </subcellularLocation>
</comment>
<dbReference type="Proteomes" id="UP001495910">
    <property type="component" value="Unassembled WGS sequence"/>
</dbReference>
<keyword evidence="3" id="KW-1029">Fimbrium biogenesis</keyword>
<dbReference type="RefSeq" id="WP_342829116.1">
    <property type="nucleotide sequence ID" value="NZ_JBANDC010000005.1"/>
</dbReference>
<protein>
    <submittedName>
        <fullName evidence="10">PilC/PilY family type IV pilus protein</fullName>
    </submittedName>
</protein>